<evidence type="ECO:0000256" key="1">
    <source>
        <dbReference type="SAM" id="MobiDB-lite"/>
    </source>
</evidence>
<dbReference type="Proteomes" id="UP000325902">
    <property type="component" value="Unassembled WGS sequence"/>
</dbReference>
<keyword evidence="3" id="KW-1185">Reference proteome</keyword>
<feature type="compositionally biased region" description="Acidic residues" evidence="1">
    <location>
        <begin position="79"/>
        <end position="89"/>
    </location>
</feature>
<accession>A0A5N5DA69</accession>
<dbReference type="PANTHER" id="PTHR42103:SF2">
    <property type="entry name" value="AB HYDROLASE-1 DOMAIN-CONTAINING PROTEIN"/>
    <property type="match status" value="1"/>
</dbReference>
<dbReference type="Gene3D" id="3.40.50.1820">
    <property type="entry name" value="alpha/beta hydrolase"/>
    <property type="match status" value="1"/>
</dbReference>
<dbReference type="InterPro" id="IPR029058">
    <property type="entry name" value="AB_hydrolase_fold"/>
</dbReference>
<dbReference type="AlphaFoldDB" id="A0A5N5DA69"/>
<feature type="region of interest" description="Disordered" evidence="1">
    <location>
        <begin position="1"/>
        <end position="30"/>
    </location>
</feature>
<evidence type="ECO:0000313" key="3">
    <source>
        <dbReference type="Proteomes" id="UP000325902"/>
    </source>
</evidence>
<proteinExistence type="predicted"/>
<sequence>MASGGRGLAAAPPQPPQPQSQSLPPLYAQRPAYSFTIPSLHNDSNAAGEGVQLECRVYHPPGYVAGLMAMRSDAKAEGEREEEDDDGDDDRMVMSGRRGSVRKSMEKKKKAAIIAHPYAPLGGSYDDPVVGNAGAEMLALGWVVGTFCFR</sequence>
<organism evidence="2 3">
    <name type="scientific">Lasiodiplodia theobromae</name>
    <dbReference type="NCBI Taxonomy" id="45133"/>
    <lineage>
        <taxon>Eukaryota</taxon>
        <taxon>Fungi</taxon>
        <taxon>Dikarya</taxon>
        <taxon>Ascomycota</taxon>
        <taxon>Pezizomycotina</taxon>
        <taxon>Dothideomycetes</taxon>
        <taxon>Dothideomycetes incertae sedis</taxon>
        <taxon>Botryosphaeriales</taxon>
        <taxon>Botryosphaeriaceae</taxon>
        <taxon>Lasiodiplodia</taxon>
    </lineage>
</organism>
<protein>
    <submittedName>
        <fullName evidence="2">Uncharacterized protein</fullName>
    </submittedName>
</protein>
<feature type="region of interest" description="Disordered" evidence="1">
    <location>
        <begin position="70"/>
        <end position="105"/>
    </location>
</feature>
<reference evidence="2 3" key="1">
    <citation type="journal article" date="2019" name="Sci. Rep.">
        <title>A multi-omics analysis of the grapevine pathogen Lasiodiplodia theobromae reveals that temperature affects the expression of virulence- and pathogenicity-related genes.</title>
        <authorList>
            <person name="Felix C."/>
            <person name="Meneses R."/>
            <person name="Goncalves M.F.M."/>
            <person name="Tilleman L."/>
            <person name="Duarte A.S."/>
            <person name="Jorrin-Novo J.V."/>
            <person name="Van de Peer Y."/>
            <person name="Deforce D."/>
            <person name="Van Nieuwerburgh F."/>
            <person name="Esteves A.C."/>
            <person name="Alves A."/>
        </authorList>
    </citation>
    <scope>NUCLEOTIDE SEQUENCE [LARGE SCALE GENOMIC DNA]</scope>
    <source>
        <strain evidence="2 3">LA-SOL3</strain>
    </source>
</reference>
<dbReference type="EMBL" id="VCHE01000047">
    <property type="protein sequence ID" value="KAB2574192.1"/>
    <property type="molecule type" value="Genomic_DNA"/>
</dbReference>
<name>A0A5N5DA69_9PEZI</name>
<dbReference type="PANTHER" id="PTHR42103">
    <property type="entry name" value="ALPHA/BETA-HYDROLASES SUPERFAMILY PROTEIN"/>
    <property type="match status" value="1"/>
</dbReference>
<evidence type="ECO:0000313" key="2">
    <source>
        <dbReference type="EMBL" id="KAB2574192.1"/>
    </source>
</evidence>
<dbReference type="OrthoDB" id="10260961at2759"/>
<gene>
    <name evidence="2" type="ORF">DBV05_g7160</name>
</gene>
<comment type="caution">
    <text evidence="2">The sequence shown here is derived from an EMBL/GenBank/DDBJ whole genome shotgun (WGS) entry which is preliminary data.</text>
</comment>